<gene>
    <name evidence="1" type="ORF">ACFSYS_13105</name>
</gene>
<keyword evidence="2" id="KW-1185">Reference proteome</keyword>
<comment type="caution">
    <text evidence="1">The sequence shown here is derived from an EMBL/GenBank/DDBJ whole genome shotgun (WGS) entry which is preliminary data.</text>
</comment>
<protein>
    <recommendedName>
        <fullName evidence="3">NADH dehydrogenase</fullName>
    </recommendedName>
</protein>
<organism evidence="1 2">
    <name type="scientific">Christiangramia antarctica</name>
    <dbReference type="NCBI Taxonomy" id="2058158"/>
    <lineage>
        <taxon>Bacteria</taxon>
        <taxon>Pseudomonadati</taxon>
        <taxon>Bacteroidota</taxon>
        <taxon>Flavobacteriia</taxon>
        <taxon>Flavobacteriales</taxon>
        <taxon>Flavobacteriaceae</taxon>
        <taxon>Christiangramia</taxon>
    </lineage>
</organism>
<reference evidence="2" key="1">
    <citation type="journal article" date="2019" name="Int. J. Syst. Evol. Microbiol.">
        <title>The Global Catalogue of Microorganisms (GCM) 10K type strain sequencing project: providing services to taxonomists for standard genome sequencing and annotation.</title>
        <authorList>
            <consortium name="The Broad Institute Genomics Platform"/>
            <consortium name="The Broad Institute Genome Sequencing Center for Infectious Disease"/>
            <person name="Wu L."/>
            <person name="Ma J."/>
        </authorList>
    </citation>
    <scope>NUCLEOTIDE SEQUENCE [LARGE SCALE GENOMIC DNA]</scope>
    <source>
        <strain evidence="2">KCTC 52925</strain>
    </source>
</reference>
<accession>A0ABW5X6Q9</accession>
<sequence>MKKLLKKIYRKGLEGDVPARKSDCVNCVTSFMYTNIMLQNGKIWSELLKQKNIESIQDAEFKVFSQWGDDGIIQYLINYLDIKNKTFIEFGVEDYQEANTRFLLINNNWSGLVMDGNENNIVKIKSDEIYWKYDLEAKAAFITAENINQLIKEEGIDGEIGLLHIDIDGNDYWIWKALEVVNPIIVIVEYNSVFGSERAITIPYKADFNWTETHYSNLYFGASIPAFYDLAKEKGYDFIGCNSAGNNAYFVKKDSLKNLKPLTVQEGFVKSKFRQSRDQNGNLNYLKTEEQFTTLKELPVYNTRSKKVETI</sequence>
<dbReference type="EMBL" id="JBHUOJ010000032">
    <property type="protein sequence ID" value="MFD2834228.1"/>
    <property type="molecule type" value="Genomic_DNA"/>
</dbReference>
<evidence type="ECO:0008006" key="3">
    <source>
        <dbReference type="Google" id="ProtNLM"/>
    </source>
</evidence>
<proteinExistence type="predicted"/>
<evidence type="ECO:0000313" key="2">
    <source>
        <dbReference type="Proteomes" id="UP001597438"/>
    </source>
</evidence>
<name>A0ABW5X6Q9_9FLAO</name>
<evidence type="ECO:0000313" key="1">
    <source>
        <dbReference type="EMBL" id="MFD2834228.1"/>
    </source>
</evidence>
<dbReference type="Proteomes" id="UP001597438">
    <property type="component" value="Unassembled WGS sequence"/>
</dbReference>
<dbReference type="RefSeq" id="WP_251739140.1">
    <property type="nucleotide sequence ID" value="NZ_JBHUOJ010000032.1"/>
</dbReference>